<reference evidence="8" key="1">
    <citation type="journal article" date="2023" name="Mol. Ecol. Resour.">
        <title>Chromosome-level genome assembly of a triploid poplar Populus alba 'Berolinensis'.</title>
        <authorList>
            <person name="Chen S."/>
            <person name="Yu Y."/>
            <person name="Wang X."/>
            <person name="Wang S."/>
            <person name="Zhang T."/>
            <person name="Zhou Y."/>
            <person name="He R."/>
            <person name="Meng N."/>
            <person name="Wang Y."/>
            <person name="Liu W."/>
            <person name="Liu Z."/>
            <person name="Liu J."/>
            <person name="Guo Q."/>
            <person name="Huang H."/>
            <person name="Sederoff R.R."/>
            <person name="Wang G."/>
            <person name="Qu G."/>
            <person name="Chen S."/>
        </authorList>
    </citation>
    <scope>NUCLEOTIDE SEQUENCE</scope>
    <source>
        <strain evidence="8">SC-2020</strain>
    </source>
</reference>
<keyword evidence="6" id="KW-0472">Membrane</keyword>
<dbReference type="PRINTS" id="PR00138">
    <property type="entry name" value="MATRIXIN"/>
</dbReference>
<evidence type="ECO:0000313" key="8">
    <source>
        <dbReference type="EMBL" id="KAJ7007441.1"/>
    </source>
</evidence>
<keyword evidence="2 5" id="KW-0479">Metal-binding</keyword>
<proteinExistence type="predicted"/>
<keyword evidence="9" id="KW-1185">Reference proteome</keyword>
<dbReference type="GO" id="GO:0006508">
    <property type="term" value="P:proteolysis"/>
    <property type="evidence" value="ECO:0007669"/>
    <property type="project" value="UniProtKB-KW"/>
</dbReference>
<evidence type="ECO:0000256" key="3">
    <source>
        <dbReference type="ARBA" id="ARBA00022801"/>
    </source>
</evidence>
<dbReference type="PANTHER" id="PTHR10201">
    <property type="entry name" value="MATRIX METALLOPROTEINASE"/>
    <property type="match status" value="1"/>
</dbReference>
<dbReference type="SUPFAM" id="SSF55486">
    <property type="entry name" value="Metalloproteases ('zincins'), catalytic domain"/>
    <property type="match status" value="1"/>
</dbReference>
<dbReference type="AlphaFoldDB" id="A0AAD6REW1"/>
<evidence type="ECO:0000256" key="5">
    <source>
        <dbReference type="PIRSR" id="PIRSR621190-2"/>
    </source>
</evidence>
<feature type="binding site" evidence="5">
    <location>
        <position position="103"/>
    </location>
    <ligand>
        <name>Zn(2+)</name>
        <dbReference type="ChEBI" id="CHEBI:29105"/>
        <label>1</label>
    </ligand>
</feature>
<feature type="binding site" evidence="5">
    <location>
        <position position="113"/>
    </location>
    <ligand>
        <name>Ca(2+)</name>
        <dbReference type="ChEBI" id="CHEBI:29108"/>
        <label>3</label>
    </ligand>
</feature>
<evidence type="ECO:0000256" key="6">
    <source>
        <dbReference type="SAM" id="Phobius"/>
    </source>
</evidence>
<feature type="binding site" evidence="5">
    <location>
        <position position="93"/>
    </location>
    <ligand>
        <name>Ca(2+)</name>
        <dbReference type="ChEBI" id="CHEBI:29108"/>
        <label>2</label>
    </ligand>
</feature>
<comment type="caution">
    <text evidence="8">The sequence shown here is derived from an EMBL/GenBank/DDBJ whole genome shotgun (WGS) entry which is preliminary data.</text>
</comment>
<keyword evidence="4 5" id="KW-0862">Zinc</keyword>
<dbReference type="GO" id="GO:0004222">
    <property type="term" value="F:metalloendopeptidase activity"/>
    <property type="evidence" value="ECO:0007669"/>
    <property type="project" value="InterPro"/>
</dbReference>
<organism evidence="8 9">
    <name type="scientific">Populus alba x Populus x berolinensis</name>
    <dbReference type="NCBI Taxonomy" id="444605"/>
    <lineage>
        <taxon>Eukaryota</taxon>
        <taxon>Viridiplantae</taxon>
        <taxon>Streptophyta</taxon>
        <taxon>Embryophyta</taxon>
        <taxon>Tracheophyta</taxon>
        <taxon>Spermatophyta</taxon>
        <taxon>Magnoliopsida</taxon>
        <taxon>eudicotyledons</taxon>
        <taxon>Gunneridae</taxon>
        <taxon>Pentapetalae</taxon>
        <taxon>rosids</taxon>
        <taxon>fabids</taxon>
        <taxon>Malpighiales</taxon>
        <taxon>Salicaceae</taxon>
        <taxon>Saliceae</taxon>
        <taxon>Populus</taxon>
    </lineage>
</organism>
<keyword evidence="3" id="KW-0378">Hydrolase</keyword>
<evidence type="ECO:0000256" key="2">
    <source>
        <dbReference type="ARBA" id="ARBA00022723"/>
    </source>
</evidence>
<evidence type="ECO:0000313" key="9">
    <source>
        <dbReference type="Proteomes" id="UP001164929"/>
    </source>
</evidence>
<sequence length="140" mass="15135">MKLVSVSIHHVGFGGSFVRFIWALPPPPPLLLAAAAVVVVVVVEELSSILEWSEFDQVIAFSDVKEVFKSAFAKWGSVIPVSFVQTDDYVFADIKTGFYSEDHGDGEPFDGVSGVLAHSFSPESGKFHLDVDETGAIDFG</sequence>
<feature type="binding site" evidence="5">
    <location>
        <position position="118"/>
    </location>
    <ligand>
        <name>Zn(2+)</name>
        <dbReference type="ChEBI" id="CHEBI:29105"/>
        <label>1</label>
    </ligand>
</feature>
<dbReference type="EMBL" id="JAQIZT010000002">
    <property type="protein sequence ID" value="KAJ7007441.1"/>
    <property type="molecule type" value="Genomic_DNA"/>
</dbReference>
<keyword evidence="6" id="KW-1133">Transmembrane helix</keyword>
<feature type="binding site" evidence="5">
    <location>
        <position position="133"/>
    </location>
    <ligand>
        <name>Ca(2+)</name>
        <dbReference type="ChEBI" id="CHEBI:29108"/>
        <label>1</label>
    </ligand>
</feature>
<keyword evidence="6" id="KW-0812">Transmembrane</keyword>
<feature type="binding site" evidence="5">
    <location>
        <position position="128"/>
    </location>
    <ligand>
        <name>Zn(2+)</name>
        <dbReference type="ChEBI" id="CHEBI:29105"/>
        <label>1</label>
    </ligand>
</feature>
<feature type="domain" description="Peptidase M10 metallopeptidase" evidence="7">
    <location>
        <begin position="59"/>
        <end position="134"/>
    </location>
</feature>
<dbReference type="Gene3D" id="3.40.390.10">
    <property type="entry name" value="Collagenase (Catalytic Domain)"/>
    <property type="match status" value="1"/>
</dbReference>
<gene>
    <name evidence="8" type="ORF">NC653_006469</name>
</gene>
<dbReference type="InterPro" id="IPR001818">
    <property type="entry name" value="Pept_M10_metallopeptidase"/>
</dbReference>
<accession>A0AAD6REW1</accession>
<protein>
    <recommendedName>
        <fullName evidence="7">Peptidase M10 metallopeptidase domain-containing protein</fullName>
    </recommendedName>
</protein>
<dbReference type="Pfam" id="PF00413">
    <property type="entry name" value="Peptidase_M10"/>
    <property type="match status" value="1"/>
</dbReference>
<dbReference type="PANTHER" id="PTHR10201:SF321">
    <property type="entry name" value="METALLOENDOPROTEINASE 4-MMP"/>
    <property type="match status" value="1"/>
</dbReference>
<keyword evidence="5" id="KW-0106">Calcium</keyword>
<feature type="transmembrane region" description="Helical" evidence="6">
    <location>
        <begin position="20"/>
        <end position="43"/>
    </location>
</feature>
<dbReference type="Proteomes" id="UP001164929">
    <property type="component" value="Chromosome 2"/>
</dbReference>
<dbReference type="GO" id="GO:0031012">
    <property type="term" value="C:extracellular matrix"/>
    <property type="evidence" value="ECO:0007669"/>
    <property type="project" value="InterPro"/>
</dbReference>
<dbReference type="InterPro" id="IPR024079">
    <property type="entry name" value="MetalloPept_cat_dom_sf"/>
</dbReference>
<dbReference type="GO" id="GO:0030198">
    <property type="term" value="P:extracellular matrix organization"/>
    <property type="evidence" value="ECO:0007669"/>
    <property type="project" value="TreeGrafter"/>
</dbReference>
<feature type="binding site" evidence="5">
    <location>
        <position position="105"/>
    </location>
    <ligand>
        <name>Zn(2+)</name>
        <dbReference type="ChEBI" id="CHEBI:29105"/>
        <label>1</label>
    </ligand>
</feature>
<name>A0AAD6REW1_9ROSI</name>
<dbReference type="InterPro" id="IPR021190">
    <property type="entry name" value="Pept_M10A"/>
</dbReference>
<feature type="binding site" evidence="5">
    <location>
        <position position="133"/>
    </location>
    <ligand>
        <name>Ca(2+)</name>
        <dbReference type="ChEBI" id="CHEBI:29108"/>
        <label>3</label>
    </ligand>
</feature>
<feature type="binding site" evidence="5">
    <location>
        <position position="111"/>
    </location>
    <ligand>
        <name>Ca(2+)</name>
        <dbReference type="ChEBI" id="CHEBI:29108"/>
        <label>3</label>
    </ligand>
</feature>
<feature type="binding site" evidence="5">
    <location>
        <position position="130"/>
    </location>
    <ligand>
        <name>Ca(2+)</name>
        <dbReference type="ChEBI" id="CHEBI:29108"/>
        <label>3</label>
    </ligand>
</feature>
<dbReference type="GO" id="GO:0008270">
    <property type="term" value="F:zinc ion binding"/>
    <property type="evidence" value="ECO:0007669"/>
    <property type="project" value="InterPro"/>
</dbReference>
<evidence type="ECO:0000256" key="4">
    <source>
        <dbReference type="ARBA" id="ARBA00022833"/>
    </source>
</evidence>
<dbReference type="GO" id="GO:0030574">
    <property type="term" value="P:collagen catabolic process"/>
    <property type="evidence" value="ECO:0007669"/>
    <property type="project" value="TreeGrafter"/>
</dbReference>
<comment type="cofactor">
    <cofactor evidence="5">
        <name>Ca(2+)</name>
        <dbReference type="ChEBI" id="CHEBI:29108"/>
    </cofactor>
    <text evidence="5">Can bind about 5 Ca(2+) ions per subunit.</text>
</comment>
<feature type="binding site" evidence="5">
    <location>
        <position position="110"/>
    </location>
    <ligand>
        <name>Ca(2+)</name>
        <dbReference type="ChEBI" id="CHEBI:29108"/>
        <label>3</label>
    </ligand>
</feature>
<keyword evidence="1" id="KW-0645">Protease</keyword>
<evidence type="ECO:0000259" key="7">
    <source>
        <dbReference type="Pfam" id="PF00413"/>
    </source>
</evidence>
<comment type="cofactor">
    <cofactor evidence="5">
        <name>Zn(2+)</name>
        <dbReference type="ChEBI" id="CHEBI:29105"/>
    </cofactor>
    <text evidence="5">Binds 2 Zn(2+) ions per subunit.</text>
</comment>
<evidence type="ECO:0000256" key="1">
    <source>
        <dbReference type="ARBA" id="ARBA00022670"/>
    </source>
</evidence>